<dbReference type="SUPFAM" id="SSF51713">
    <property type="entry name" value="tRNA-guanine transglycosylase"/>
    <property type="match status" value="1"/>
</dbReference>
<dbReference type="Pfam" id="PF01702">
    <property type="entry name" value="TGT"/>
    <property type="match status" value="1"/>
</dbReference>
<dbReference type="GO" id="GO:0005829">
    <property type="term" value="C:cytosol"/>
    <property type="evidence" value="ECO:0007669"/>
    <property type="project" value="TreeGrafter"/>
</dbReference>
<dbReference type="Gene3D" id="3.20.20.105">
    <property type="entry name" value="Queuine tRNA-ribosyltransferase-like"/>
    <property type="match status" value="1"/>
</dbReference>
<keyword evidence="5" id="KW-0671">Queuosine biosynthesis</keyword>
<gene>
    <name evidence="8" type="primary">tgt</name>
    <name evidence="8" type="ORF">PRABACTJOHN_01706</name>
</gene>
<dbReference type="InterPro" id="IPR004803">
    <property type="entry name" value="TGT"/>
</dbReference>
<dbReference type="AlphaFoldDB" id="B7B9K3"/>
<keyword evidence="3 8" id="KW-0808">Transferase</keyword>
<feature type="domain" description="tRNA-guanine(15) transglycosylase-like" evidence="7">
    <location>
        <begin position="18"/>
        <end position="377"/>
    </location>
</feature>
<evidence type="ECO:0000313" key="9">
    <source>
        <dbReference type="Proteomes" id="UP000005510"/>
    </source>
</evidence>
<comment type="catalytic activity">
    <reaction evidence="6">
        <text>7-aminomethyl-7-carbaguanine + guanosine(34) in tRNA = 7-aminomethyl-7-carbaguanosine(34) in tRNA + guanine</text>
        <dbReference type="Rhea" id="RHEA:24104"/>
        <dbReference type="Rhea" id="RHEA-COMP:10341"/>
        <dbReference type="Rhea" id="RHEA-COMP:10342"/>
        <dbReference type="ChEBI" id="CHEBI:16235"/>
        <dbReference type="ChEBI" id="CHEBI:58703"/>
        <dbReference type="ChEBI" id="CHEBI:74269"/>
        <dbReference type="ChEBI" id="CHEBI:82833"/>
        <dbReference type="EC" id="2.4.2.29"/>
    </reaction>
</comment>
<evidence type="ECO:0000256" key="2">
    <source>
        <dbReference type="ARBA" id="ARBA00022676"/>
    </source>
</evidence>
<evidence type="ECO:0000256" key="5">
    <source>
        <dbReference type="ARBA" id="ARBA00022785"/>
    </source>
</evidence>
<dbReference type="GO" id="GO:0008616">
    <property type="term" value="P:tRNA queuosine(34) biosynthetic process"/>
    <property type="evidence" value="ECO:0007669"/>
    <property type="project" value="UniProtKB-KW"/>
</dbReference>
<dbReference type="PANTHER" id="PTHR46499:SF1">
    <property type="entry name" value="QUEUINE TRNA-RIBOSYLTRANSFERASE"/>
    <property type="match status" value="1"/>
</dbReference>
<organism evidence="8 9">
    <name type="scientific">Parabacteroides johnsonii DSM 18315</name>
    <dbReference type="NCBI Taxonomy" id="537006"/>
    <lineage>
        <taxon>Bacteria</taxon>
        <taxon>Pseudomonadati</taxon>
        <taxon>Bacteroidota</taxon>
        <taxon>Bacteroidia</taxon>
        <taxon>Bacteroidales</taxon>
        <taxon>Tannerellaceae</taxon>
        <taxon>Parabacteroides</taxon>
    </lineage>
</organism>
<evidence type="ECO:0000313" key="8">
    <source>
        <dbReference type="EMBL" id="EEC96890.1"/>
    </source>
</evidence>
<dbReference type="HAMAP" id="MF_00168">
    <property type="entry name" value="Q_tRNA_Tgt"/>
    <property type="match status" value="1"/>
</dbReference>
<dbReference type="HOGENOM" id="CLU_022060_0_1_10"/>
<feature type="non-terminal residue" evidence="8">
    <location>
        <position position="1"/>
    </location>
</feature>
<dbReference type="NCBIfam" id="TIGR00430">
    <property type="entry name" value="Q_tRNA_tgt"/>
    <property type="match status" value="1"/>
</dbReference>
<dbReference type="InterPro" id="IPR036511">
    <property type="entry name" value="TGT-like_sf"/>
</dbReference>
<reference evidence="8 9" key="1">
    <citation type="submission" date="2008-10" db="EMBL/GenBank/DDBJ databases">
        <title>Draft genome sequence of Parabacteroides johnsonii (DSM 18315).</title>
        <authorList>
            <person name="Sudarsanam P."/>
            <person name="Ley R."/>
            <person name="Guruge J."/>
            <person name="Turnbaugh P.J."/>
            <person name="Mahowald M."/>
            <person name="Liep D."/>
            <person name="Gordon J."/>
        </authorList>
    </citation>
    <scope>NUCLEOTIDE SEQUENCE [LARGE SCALE GENOMIC DNA]</scope>
    <source>
        <strain evidence="8 9">DSM 18315</strain>
    </source>
</reference>
<comment type="caution">
    <text evidence="8">The sequence shown here is derived from an EMBL/GenBank/DDBJ whole genome shotgun (WGS) entry which is preliminary data.</text>
</comment>
<dbReference type="Proteomes" id="UP000005510">
    <property type="component" value="Unassembled WGS sequence"/>
</dbReference>
<keyword evidence="4" id="KW-0819">tRNA processing</keyword>
<dbReference type="EMBL" id="ABYH01000184">
    <property type="protein sequence ID" value="EEC96890.1"/>
    <property type="molecule type" value="Genomic_DNA"/>
</dbReference>
<evidence type="ECO:0000256" key="3">
    <source>
        <dbReference type="ARBA" id="ARBA00022679"/>
    </source>
</evidence>
<dbReference type="InterPro" id="IPR050076">
    <property type="entry name" value="ArchSynthase1/Queuine_TRR"/>
</dbReference>
<protein>
    <submittedName>
        <fullName evidence="8">tRNA-guanine transglycosylase</fullName>
        <ecNumber evidence="8">2.4.2.29</ecNumber>
    </submittedName>
</protein>
<dbReference type="EC" id="2.4.2.29" evidence="8"/>
<dbReference type="STRING" id="537006.PRABACTJOHN_01706"/>
<proteinExistence type="inferred from homology"/>
<dbReference type="FunFam" id="3.20.20.105:FF:000001">
    <property type="entry name" value="Queuine tRNA-ribosyltransferase"/>
    <property type="match status" value="1"/>
</dbReference>
<dbReference type="PANTHER" id="PTHR46499">
    <property type="entry name" value="QUEUINE TRNA-RIBOSYLTRANSFERASE"/>
    <property type="match status" value="1"/>
</dbReference>
<sequence length="381" mass="43276">FIFAAMKFELQHNDTKSNARAGLITTDHGVIETPIFMPVGTQGTVKGVHMTELEEDINAQIILGNTYHLYLRPGLEILEQAGGLHKFNTWNRPILTDSGGFQVFSLSENRKLHEEGAMFRSHIDGSKHLFTPEKVMDIQRIIGADIIMAFDECCPGDADYEYAKKSLGLTERWLDRCFERFNSTEPKYGYQQSLFPIVQGCVYPELRRKAAENVAKKGADGNAIGGLAVGEPTEKMYEMIEVVNEILPKDKPRYLMGVGTPINILEGIERGIDMFDCIMPTRNGRNGQIFTRFGTINMRNKKWENDFSPIDPDAHSAIDTRYSKAYLHHLIKVNEMLGLQLASIHNLAFYLWLVKEARKHIIAGDFTTWKSEMVRQLSNRL</sequence>
<evidence type="ECO:0000256" key="4">
    <source>
        <dbReference type="ARBA" id="ARBA00022694"/>
    </source>
</evidence>
<evidence type="ECO:0000256" key="6">
    <source>
        <dbReference type="ARBA" id="ARBA00050112"/>
    </source>
</evidence>
<reference evidence="8 9" key="2">
    <citation type="submission" date="2008-10" db="EMBL/GenBank/DDBJ databases">
        <authorList>
            <person name="Fulton L."/>
            <person name="Clifton S."/>
            <person name="Fulton B."/>
            <person name="Xu J."/>
            <person name="Minx P."/>
            <person name="Pepin K.H."/>
            <person name="Johnson M."/>
            <person name="Bhonagiri V."/>
            <person name="Nash W.E."/>
            <person name="Mardis E.R."/>
            <person name="Wilson R.K."/>
        </authorList>
    </citation>
    <scope>NUCLEOTIDE SEQUENCE [LARGE SCALE GENOMIC DNA]</scope>
    <source>
        <strain evidence="8 9">DSM 18315</strain>
    </source>
</reference>
<keyword evidence="2 8" id="KW-0328">Glycosyltransferase</keyword>
<dbReference type="InterPro" id="IPR002616">
    <property type="entry name" value="tRNA_ribo_trans-like"/>
</dbReference>
<accession>B7B9K3</accession>
<dbReference type="NCBIfam" id="TIGR00449">
    <property type="entry name" value="tgt_general"/>
    <property type="match status" value="1"/>
</dbReference>
<comment type="pathway">
    <text evidence="1">tRNA modification; tRNA-queuosine biosynthesis.</text>
</comment>
<evidence type="ECO:0000259" key="7">
    <source>
        <dbReference type="Pfam" id="PF01702"/>
    </source>
</evidence>
<dbReference type="GO" id="GO:0008479">
    <property type="term" value="F:tRNA-guanosine(34) queuine transglycosylase activity"/>
    <property type="evidence" value="ECO:0007669"/>
    <property type="project" value="InterPro"/>
</dbReference>
<name>B7B9K3_9BACT</name>
<evidence type="ECO:0000256" key="1">
    <source>
        <dbReference type="ARBA" id="ARBA00004691"/>
    </source>
</evidence>